<evidence type="ECO:0000256" key="1">
    <source>
        <dbReference type="SAM" id="Coils"/>
    </source>
</evidence>
<name>A0A250JIE5_9BACT</name>
<evidence type="ECO:0000313" key="3">
    <source>
        <dbReference type="EMBL" id="ATB43400.1"/>
    </source>
</evidence>
<sequence>MLPASPVGLLALALASTPADVSAATAVDECESQSPRIELSAFPSAKSPVVCIGSGLTINFRFDAPLQRESLKLEDRGWFLDWAVGQQTVTLVPRDNLVAGRRTDVTVCFADDAAPPCTTLVLLVHPGLGMQEVKVLRQARSVAYFQQMADEAQDEVQQLRAEVQQLRSERSVPDGLRGALASGLVDGDRGVAVKDLTWDVKEKEGNALIHRTVTSYRAKERVAVEVYLTNLGTMPWTAAGAVLRSAKGEVLKPLPLWPPEPVLPATPGEELKRGRVVVEVLATEKEAQGTYTLILWDAERQRTVTLGNVTFP</sequence>
<evidence type="ECO:0000313" key="4">
    <source>
        <dbReference type="Proteomes" id="UP000217257"/>
    </source>
</evidence>
<dbReference type="RefSeq" id="WP_095990819.1">
    <property type="nucleotide sequence ID" value="NZ_CP022098.1"/>
</dbReference>
<dbReference type="Proteomes" id="UP000217257">
    <property type="component" value="Chromosome"/>
</dbReference>
<keyword evidence="2" id="KW-0732">Signal</keyword>
<feature type="coiled-coil region" evidence="1">
    <location>
        <begin position="142"/>
        <end position="169"/>
    </location>
</feature>
<proteinExistence type="predicted"/>
<evidence type="ECO:0008006" key="5">
    <source>
        <dbReference type="Google" id="ProtNLM"/>
    </source>
</evidence>
<feature type="signal peptide" evidence="2">
    <location>
        <begin position="1"/>
        <end position="23"/>
    </location>
</feature>
<dbReference type="InterPro" id="IPR011754">
    <property type="entry name" value="Mxa_paralog_2268"/>
</dbReference>
<evidence type="ECO:0000256" key="2">
    <source>
        <dbReference type="SAM" id="SignalP"/>
    </source>
</evidence>
<feature type="chain" id="PRO_5013236307" description="DUF2381 family protein" evidence="2">
    <location>
        <begin position="24"/>
        <end position="312"/>
    </location>
</feature>
<protein>
    <recommendedName>
        <fullName evidence="5">DUF2381 family protein</fullName>
    </recommendedName>
</protein>
<dbReference type="KEGG" id="cfus:CYFUS_008880"/>
<dbReference type="Pfam" id="PF09544">
    <property type="entry name" value="DUF2381"/>
    <property type="match status" value="1"/>
</dbReference>
<dbReference type="NCBIfam" id="TIGR02268">
    <property type="entry name" value="Myxococcus xanthus paralogous family TIGR02268"/>
    <property type="match status" value="1"/>
</dbReference>
<accession>A0A250JIE5</accession>
<gene>
    <name evidence="3" type="ORF">CYFUS_008880</name>
</gene>
<dbReference type="EMBL" id="CP022098">
    <property type="protein sequence ID" value="ATB43400.1"/>
    <property type="molecule type" value="Genomic_DNA"/>
</dbReference>
<reference evidence="3 4" key="1">
    <citation type="submission" date="2017-06" db="EMBL/GenBank/DDBJ databases">
        <title>Sequencing and comparative analysis of myxobacterial genomes.</title>
        <authorList>
            <person name="Rupp O."/>
            <person name="Goesmann A."/>
            <person name="Sogaard-Andersen L."/>
        </authorList>
    </citation>
    <scope>NUCLEOTIDE SEQUENCE [LARGE SCALE GENOMIC DNA]</scope>
    <source>
        <strain evidence="3 4">DSM 52655</strain>
    </source>
</reference>
<dbReference type="AlphaFoldDB" id="A0A250JIE5"/>
<organism evidence="3 4">
    <name type="scientific">Cystobacter fuscus</name>
    <dbReference type="NCBI Taxonomy" id="43"/>
    <lineage>
        <taxon>Bacteria</taxon>
        <taxon>Pseudomonadati</taxon>
        <taxon>Myxococcota</taxon>
        <taxon>Myxococcia</taxon>
        <taxon>Myxococcales</taxon>
        <taxon>Cystobacterineae</taxon>
        <taxon>Archangiaceae</taxon>
        <taxon>Cystobacter</taxon>
    </lineage>
</organism>
<keyword evidence="1" id="KW-0175">Coiled coil</keyword>